<accession>A0A2I6SCG2</accession>
<dbReference type="InterPro" id="IPR018587">
    <property type="entry name" value="WSSV_Orf116/126_N"/>
</dbReference>
<name>A0A2I6SCG2_9VIRU</name>
<reference evidence="2" key="2">
    <citation type="journal article" date="2018" name="Genome Announc.">
        <title>First Report of a Complete Genome Sequence of White spot syndrome virus from India.</title>
        <authorList>
            <person name="Vinaya Kumar K."/>
            <person name="Shekhar M.S."/>
            <person name="Otta S.K."/>
            <person name="Karthic K."/>
            <person name="Ashok Kumar J."/>
            <person name="Gopikrishna G."/>
            <person name="Vijayan K.K."/>
        </authorList>
    </citation>
    <scope>NUCLEOTIDE SEQUENCE</scope>
    <source>
        <strain evidence="2">IN_AP4RU</strain>
    </source>
</reference>
<dbReference type="EMBL" id="MG702567">
    <property type="protein sequence ID" value="AUO15255.1"/>
    <property type="molecule type" value="Genomic_DNA"/>
</dbReference>
<organism evidence="2">
    <name type="scientific">White spot syndrome virus</name>
    <dbReference type="NCBI Taxonomy" id="342409"/>
    <lineage>
        <taxon>Viruses</taxon>
        <taxon>Viruses incertae sedis</taxon>
        <taxon>Naldaviricetes</taxon>
        <taxon>Nimaviridae</taxon>
        <taxon>Whispovirus</taxon>
    </lineage>
</organism>
<reference evidence="2" key="1">
    <citation type="submission" date="2017-12" db="EMBL/GenBank/DDBJ databases">
        <authorList>
            <person name="Katneni V.K."/>
            <person name="Shekhar M.S."/>
            <person name="Otta S.K."/>
            <person name="Karthic K."/>
            <person name="Jangam A.K."/>
            <person name="Gopikrishna G."/>
            <person name="Vijayan K.K."/>
        </authorList>
    </citation>
    <scope>NUCLEOTIDE SEQUENCE [LARGE SCALE GENOMIC DNA]</scope>
    <source>
        <strain evidence="2">IN_AP4RU</strain>
    </source>
</reference>
<dbReference type="Gene3D" id="3.30.70.2070">
    <property type="entry name" value="VP9 protein domain"/>
    <property type="match status" value="1"/>
</dbReference>
<evidence type="ECO:0000259" key="1">
    <source>
        <dbReference type="Pfam" id="PF09625"/>
    </source>
</evidence>
<proteinExistence type="predicted"/>
<feature type="domain" description="White spot syndrome virus (WSSV) Orf116/126 N-terminal" evidence="1">
    <location>
        <begin position="3"/>
        <end position="57"/>
    </location>
</feature>
<dbReference type="Pfam" id="PF09625">
    <property type="entry name" value="VP9"/>
    <property type="match status" value="1"/>
</dbReference>
<evidence type="ECO:0000313" key="2">
    <source>
        <dbReference type="EMBL" id="AUO15255.1"/>
    </source>
</evidence>
<dbReference type="InterPro" id="IPR038362">
    <property type="entry name" value="VP9_N_sf"/>
</dbReference>
<dbReference type="Proteomes" id="UP000267352">
    <property type="component" value="Segment"/>
</dbReference>
<sequence>MRKQYEKYEEVMSTFEAVETIRKSEFRDGVFIVQLKENKHITLKGTERIKRAHRDNSQDRIIIILY</sequence>
<protein>
    <submittedName>
        <fullName evidence="2">WSSV510</fullName>
    </submittedName>
</protein>